<evidence type="ECO:0000256" key="1">
    <source>
        <dbReference type="ARBA" id="ARBA00023015"/>
    </source>
</evidence>
<dbReference type="InterPro" id="IPR036388">
    <property type="entry name" value="WH-like_DNA-bd_sf"/>
</dbReference>
<dbReference type="InterPro" id="IPR011711">
    <property type="entry name" value="GntR_C"/>
</dbReference>
<evidence type="ECO:0000256" key="4">
    <source>
        <dbReference type="SAM" id="MobiDB-lite"/>
    </source>
</evidence>
<keyword evidence="1" id="KW-0805">Transcription regulation</keyword>
<keyword evidence="3" id="KW-0804">Transcription</keyword>
<dbReference type="CDD" id="cd07377">
    <property type="entry name" value="WHTH_GntR"/>
    <property type="match status" value="1"/>
</dbReference>
<evidence type="ECO:0000256" key="2">
    <source>
        <dbReference type="ARBA" id="ARBA00023125"/>
    </source>
</evidence>
<dbReference type="GO" id="GO:0003677">
    <property type="term" value="F:DNA binding"/>
    <property type="evidence" value="ECO:0007669"/>
    <property type="project" value="UniProtKB-KW"/>
</dbReference>
<dbReference type="SMART" id="SM00345">
    <property type="entry name" value="HTH_GNTR"/>
    <property type="match status" value="1"/>
</dbReference>
<dbReference type="Pfam" id="PF00392">
    <property type="entry name" value="GntR"/>
    <property type="match status" value="1"/>
</dbReference>
<keyword evidence="2" id="KW-0238">DNA-binding</keyword>
<dbReference type="InterPro" id="IPR008920">
    <property type="entry name" value="TF_FadR/GntR_C"/>
</dbReference>
<protein>
    <recommendedName>
        <fullName evidence="5">HTH gntR-type domain-containing protein</fullName>
    </recommendedName>
</protein>
<feature type="region of interest" description="Disordered" evidence="4">
    <location>
        <begin position="1"/>
        <end position="26"/>
    </location>
</feature>
<proteinExistence type="predicted"/>
<dbReference type="KEGG" id="vha:VIBHAR_01758"/>
<evidence type="ECO:0000256" key="3">
    <source>
        <dbReference type="ARBA" id="ARBA00023163"/>
    </source>
</evidence>
<evidence type="ECO:0000259" key="5">
    <source>
        <dbReference type="PROSITE" id="PS50949"/>
    </source>
</evidence>
<evidence type="ECO:0000313" key="7">
    <source>
        <dbReference type="Proteomes" id="UP000008152"/>
    </source>
</evidence>
<dbReference type="SMART" id="SM00895">
    <property type="entry name" value="FCD"/>
    <property type="match status" value="1"/>
</dbReference>
<feature type="domain" description="HTH gntR-type" evidence="5">
    <location>
        <begin position="25"/>
        <end position="95"/>
    </location>
</feature>
<accession>A7MZ20</accession>
<dbReference type="InterPro" id="IPR000524">
    <property type="entry name" value="Tscrpt_reg_HTH_GntR"/>
</dbReference>
<organism evidence="6 7">
    <name type="scientific">Vibrio campbellii (strain ATCC BAA-1116)</name>
    <dbReference type="NCBI Taxonomy" id="2902295"/>
    <lineage>
        <taxon>Bacteria</taxon>
        <taxon>Pseudomonadati</taxon>
        <taxon>Pseudomonadota</taxon>
        <taxon>Gammaproteobacteria</taxon>
        <taxon>Vibrionales</taxon>
        <taxon>Vibrionaceae</taxon>
        <taxon>Vibrio</taxon>
    </lineage>
</organism>
<dbReference type="GO" id="GO:0003700">
    <property type="term" value="F:DNA-binding transcription factor activity"/>
    <property type="evidence" value="ECO:0007669"/>
    <property type="project" value="InterPro"/>
</dbReference>
<dbReference type="AlphaFoldDB" id="A7MZ20"/>
<dbReference type="InterPro" id="IPR036390">
    <property type="entry name" value="WH_DNA-bd_sf"/>
</dbReference>
<dbReference type="Gene3D" id="1.10.10.10">
    <property type="entry name" value="Winged helix-like DNA-binding domain superfamily/Winged helix DNA-binding domain"/>
    <property type="match status" value="1"/>
</dbReference>
<evidence type="ECO:0000313" key="6">
    <source>
        <dbReference type="EMBL" id="ABU70727.1"/>
    </source>
</evidence>
<dbReference type="PATRIC" id="fig|338187.36.peg.1677"/>
<dbReference type="PROSITE" id="PS50949">
    <property type="entry name" value="HTH_GNTR"/>
    <property type="match status" value="1"/>
</dbReference>
<dbReference type="Pfam" id="PF07729">
    <property type="entry name" value="FCD"/>
    <property type="match status" value="1"/>
</dbReference>
<dbReference type="Proteomes" id="UP000008152">
    <property type="component" value="Chromosome I"/>
</dbReference>
<gene>
    <name evidence="6" type="ordered locus">VIBHAR_01758</name>
</gene>
<reference evidence="6 7" key="1">
    <citation type="submission" date="2007-08" db="EMBL/GenBank/DDBJ databases">
        <authorList>
            <consortium name="The Vibrio harveyi Genome Sequencing Project"/>
            <person name="Bassler B."/>
            <person name="Clifton S.W."/>
            <person name="Fulton L."/>
            <person name="Delehaunty K."/>
            <person name="Fronick C."/>
            <person name="Harrison M."/>
            <person name="Markivic C."/>
            <person name="Fulton R."/>
            <person name="Tin-Wollam A.-M."/>
            <person name="Shah N."/>
            <person name="Pepin K."/>
            <person name="Nash W."/>
            <person name="Thiruvilangam P."/>
            <person name="Bhonagiri V."/>
            <person name="Waters C."/>
            <person name="Tu K.C."/>
            <person name="Irgon J."/>
            <person name="Wilson R.K."/>
        </authorList>
    </citation>
    <scope>NUCLEOTIDE SEQUENCE [LARGE SCALE GENOMIC DNA]</scope>
    <source>
        <strain evidence="7">ATCC BAA-1116 / BB120</strain>
    </source>
</reference>
<sequence>MSFLQNSIGTARKTSEDNVASSAKGRRTQQLAESIKAWIVDQALQPGDRLPSEADVMETFDASKSTVRESMRILEAQGIISTKTGPKGGVFVSEMSENKAQALLSNYLFFKDVSISDLYQIRLSLEPEIAASLAGTLTDEQLDSLDQQIDKYQTPPEDVYQEREHHIASIEFHSLLASYSDNELLKFVVRFTAQMLTELTIYRKLYEPGNHKLWHTGVQSQRSLVEALRKGDASKAKHIMEQHMLTAHQLMKKQEAEVANRFLTES</sequence>
<dbReference type="SUPFAM" id="SSF48008">
    <property type="entry name" value="GntR ligand-binding domain-like"/>
    <property type="match status" value="1"/>
</dbReference>
<dbReference type="Gene3D" id="1.20.120.530">
    <property type="entry name" value="GntR ligand-binding domain-like"/>
    <property type="match status" value="1"/>
</dbReference>
<dbReference type="EMBL" id="CP000789">
    <property type="protein sequence ID" value="ABU70727.1"/>
    <property type="molecule type" value="Genomic_DNA"/>
</dbReference>
<dbReference type="SUPFAM" id="SSF46785">
    <property type="entry name" value="Winged helix' DNA-binding domain"/>
    <property type="match status" value="1"/>
</dbReference>
<dbReference type="PANTHER" id="PTHR43537">
    <property type="entry name" value="TRANSCRIPTIONAL REGULATOR, GNTR FAMILY"/>
    <property type="match status" value="1"/>
</dbReference>
<name>A7MZ20_VIBC1</name>
<dbReference type="PANTHER" id="PTHR43537:SF5">
    <property type="entry name" value="UXU OPERON TRANSCRIPTIONAL REGULATOR"/>
    <property type="match status" value="1"/>
</dbReference>
<dbReference type="PRINTS" id="PR00035">
    <property type="entry name" value="HTHGNTR"/>
</dbReference>